<dbReference type="InterPro" id="IPR011009">
    <property type="entry name" value="Kinase-like_dom_sf"/>
</dbReference>
<proteinExistence type="predicted"/>
<dbReference type="FunFam" id="1.10.510.10:FF:000161">
    <property type="entry name" value="Wall-associated receptor kinase-like 20"/>
    <property type="match status" value="1"/>
</dbReference>
<evidence type="ECO:0000256" key="8">
    <source>
        <dbReference type="ARBA" id="ARBA00022777"/>
    </source>
</evidence>
<evidence type="ECO:0000256" key="2">
    <source>
        <dbReference type="ARBA" id="ARBA00012513"/>
    </source>
</evidence>
<dbReference type="InterPro" id="IPR001245">
    <property type="entry name" value="Ser-Thr/Tyr_kinase_cat_dom"/>
</dbReference>
<keyword evidence="3" id="KW-0723">Serine/threonine-protein kinase</keyword>
<dbReference type="AlphaFoldDB" id="A0A4D6LUE4"/>
<evidence type="ECO:0000256" key="10">
    <source>
        <dbReference type="ARBA" id="ARBA00022989"/>
    </source>
</evidence>
<dbReference type="Pfam" id="PF14380">
    <property type="entry name" value="WAK_assoc"/>
    <property type="match status" value="2"/>
</dbReference>
<comment type="catalytic activity">
    <reaction evidence="14">
        <text>L-seryl-[protein] + ATP = O-phospho-L-seryl-[protein] + ADP + H(+)</text>
        <dbReference type="Rhea" id="RHEA:17989"/>
        <dbReference type="Rhea" id="RHEA-COMP:9863"/>
        <dbReference type="Rhea" id="RHEA-COMP:11604"/>
        <dbReference type="ChEBI" id="CHEBI:15378"/>
        <dbReference type="ChEBI" id="CHEBI:29999"/>
        <dbReference type="ChEBI" id="CHEBI:30616"/>
        <dbReference type="ChEBI" id="CHEBI:83421"/>
        <dbReference type="ChEBI" id="CHEBI:456216"/>
        <dbReference type="EC" id="2.7.11.1"/>
    </reaction>
</comment>
<evidence type="ECO:0000256" key="1">
    <source>
        <dbReference type="ARBA" id="ARBA00004167"/>
    </source>
</evidence>
<keyword evidence="20" id="KW-0675">Receptor</keyword>
<evidence type="ECO:0000256" key="15">
    <source>
        <dbReference type="PROSITE-ProRule" id="PRU10141"/>
    </source>
</evidence>
<dbReference type="Pfam" id="PF13947">
    <property type="entry name" value="GUB_WAK_bind"/>
    <property type="match status" value="2"/>
</dbReference>
<dbReference type="GO" id="GO:0004674">
    <property type="term" value="F:protein serine/threonine kinase activity"/>
    <property type="evidence" value="ECO:0007669"/>
    <property type="project" value="UniProtKB-KW"/>
</dbReference>
<dbReference type="InterPro" id="IPR000719">
    <property type="entry name" value="Prot_kinase_dom"/>
</dbReference>
<keyword evidence="6 18" id="KW-0732">Signal</keyword>
<protein>
    <recommendedName>
        <fullName evidence="2">non-specific serine/threonine protein kinase</fullName>
        <ecNumber evidence="2">2.7.11.1</ecNumber>
    </recommendedName>
</protein>
<feature type="domain" description="Protein kinase" evidence="19">
    <location>
        <begin position="619"/>
        <end position="906"/>
    </location>
</feature>
<evidence type="ECO:0000256" key="12">
    <source>
        <dbReference type="ARBA" id="ARBA00023180"/>
    </source>
</evidence>
<evidence type="ECO:0000256" key="5">
    <source>
        <dbReference type="ARBA" id="ARBA00022692"/>
    </source>
</evidence>
<evidence type="ECO:0000256" key="16">
    <source>
        <dbReference type="SAM" id="MobiDB-lite"/>
    </source>
</evidence>
<dbReference type="PROSITE" id="PS51257">
    <property type="entry name" value="PROKAR_LIPOPROTEIN"/>
    <property type="match status" value="1"/>
</dbReference>
<dbReference type="PROSITE" id="PS50011">
    <property type="entry name" value="PROTEIN_KINASE_DOM"/>
    <property type="match status" value="1"/>
</dbReference>
<keyword evidence="12" id="KW-0325">Glycoprotein</keyword>
<evidence type="ECO:0000256" key="9">
    <source>
        <dbReference type="ARBA" id="ARBA00022840"/>
    </source>
</evidence>
<dbReference type="SMART" id="SM00220">
    <property type="entry name" value="S_TKc"/>
    <property type="match status" value="1"/>
</dbReference>
<evidence type="ECO:0000256" key="3">
    <source>
        <dbReference type="ARBA" id="ARBA00022527"/>
    </source>
</evidence>
<evidence type="ECO:0000256" key="17">
    <source>
        <dbReference type="SAM" id="Phobius"/>
    </source>
</evidence>
<evidence type="ECO:0000256" key="13">
    <source>
        <dbReference type="ARBA" id="ARBA00047899"/>
    </source>
</evidence>
<feature type="transmembrane region" description="Helical" evidence="17">
    <location>
        <begin position="541"/>
        <end position="563"/>
    </location>
</feature>
<dbReference type="GO" id="GO:0005524">
    <property type="term" value="F:ATP binding"/>
    <property type="evidence" value="ECO:0007669"/>
    <property type="project" value="UniProtKB-UniRule"/>
</dbReference>
<comment type="subcellular location">
    <subcellularLocation>
        <location evidence="1">Membrane</location>
        <topology evidence="1">Single-pass membrane protein</topology>
    </subcellularLocation>
</comment>
<evidence type="ECO:0000256" key="11">
    <source>
        <dbReference type="ARBA" id="ARBA00023136"/>
    </source>
</evidence>
<feature type="region of interest" description="Disordered" evidence="16">
    <location>
        <begin position="890"/>
        <end position="943"/>
    </location>
</feature>
<dbReference type="PANTHER" id="PTHR46008">
    <property type="entry name" value="LEAF RUST 10 DISEASE-RESISTANCE LOCUS RECEPTOR-LIKE PROTEIN KINASE-LIKE 1.4"/>
    <property type="match status" value="1"/>
</dbReference>
<gene>
    <name evidence="20" type="ORF">DEO72_LG5g276</name>
</gene>
<sequence>MPKPYYSLFAVFILIVSCHAQTNSNTSTVCAPSNCGNINISYPFWKKSDTNVGEFCGYPEFGIECSEDHAIISFPSDTYEVADINYDEFSITLLDIDVLDQPCPRARHNVSLQNLPLSFSSLDLNLSFYFNCSSYPSSVEHIGCMQQHDRNQSYVFLAGDEVKNGYGWVRQCEEHVVVTVKQEEIDVTNLITGFGDAMKKGFVLDWRVRSLKAIADLIIPPSNQVAYAEMVELLPKVAKKISVMPHPLVPPLSSLINTLFFFSLLFPTYASSDAEDYTACEPFNCGKINNISYPFWGKDQPGYCGHPKFKLDCQQDNVTIDIMSQTFQVIDMDQTSKVLKIARLDLLADPCTNDYMNVKLNPDFFKYTSNDAEYTLLYNCGSLGYTSSVNIGGAIAFNCPVDGGLSAFFVPSTEVVNFNSLGLGCKNSINISVLREAVKVDSVVGNVLASGFEVGWSGVNENQCDGCTRSGGRCGYNASTSGFKCLCPNHQSDAEFCKQIPARSPESTPRVTPAKSQLPPYSPESPESPHAPSTLNLPRKIIIGVGSGVMGALIVGICVYICLRRRKNSYVMSYIQSRSLSSDPSSKDTEKGSQSFTQSIIPGVHLFSYEELEEATNYFDPSKELGEGGFGTVYFGKLRDGRSVAVKRLYENNYRRVAQFMNEIKILTRIDHPNLVKLYGCTSRHSRELLLVYEYIPNGTVADHLHGQRSKPGTLPWHIRMNIAVETASALKFLHLRDIIHRDVKTNNILLDSNFRVKVADFGLSRLFPHHVTHVSTAPQGTPGYVDPEYHECYQLTNKSDVYSFGVVLVELISSLPAVDITRHRHEINLANMAINKIHNQTLQELVDPNIGFESDFKARKMISAVAELAFQCLQSSKEMRPSMEEVAETLKDIQSDGKSKSQPEVMDISSTSDVVVLLKDDPPPPSPDSNAISKTTTPNTSG</sequence>
<dbReference type="InterPro" id="IPR017441">
    <property type="entry name" value="Protein_kinase_ATP_BS"/>
</dbReference>
<dbReference type="EMBL" id="CP039349">
    <property type="protein sequence ID" value="QCD92215.1"/>
    <property type="molecule type" value="Genomic_DNA"/>
</dbReference>
<name>A0A4D6LUE4_VIGUN</name>
<keyword evidence="21" id="KW-1185">Reference proteome</keyword>
<evidence type="ECO:0000313" key="21">
    <source>
        <dbReference type="Proteomes" id="UP000501690"/>
    </source>
</evidence>
<evidence type="ECO:0000256" key="14">
    <source>
        <dbReference type="ARBA" id="ARBA00048679"/>
    </source>
</evidence>
<dbReference type="EC" id="2.7.11.1" evidence="2"/>
<keyword evidence="5 17" id="KW-0812">Transmembrane</keyword>
<feature type="compositionally biased region" description="Low complexity" evidence="16">
    <location>
        <begin position="524"/>
        <end position="533"/>
    </location>
</feature>
<accession>A0A4D6LUE4</accession>
<keyword evidence="8 20" id="KW-0418">Kinase</keyword>
<dbReference type="InterPro" id="IPR025287">
    <property type="entry name" value="WAK_GUB"/>
</dbReference>
<evidence type="ECO:0000259" key="19">
    <source>
        <dbReference type="PROSITE" id="PS50011"/>
    </source>
</evidence>
<feature type="chain" id="PRO_5020034554" description="non-specific serine/threonine protein kinase" evidence="18">
    <location>
        <begin position="21"/>
        <end position="943"/>
    </location>
</feature>
<feature type="region of interest" description="Disordered" evidence="16">
    <location>
        <begin position="503"/>
        <end position="533"/>
    </location>
</feature>
<dbReference type="GO" id="GO:0030247">
    <property type="term" value="F:polysaccharide binding"/>
    <property type="evidence" value="ECO:0007669"/>
    <property type="project" value="InterPro"/>
</dbReference>
<evidence type="ECO:0000256" key="18">
    <source>
        <dbReference type="SAM" id="SignalP"/>
    </source>
</evidence>
<feature type="binding site" evidence="15">
    <location>
        <position position="647"/>
    </location>
    <ligand>
        <name>ATP</name>
        <dbReference type="ChEBI" id="CHEBI:30616"/>
    </ligand>
</feature>
<dbReference type="Proteomes" id="UP000501690">
    <property type="component" value="Linkage Group LG5"/>
</dbReference>
<evidence type="ECO:0000256" key="6">
    <source>
        <dbReference type="ARBA" id="ARBA00022729"/>
    </source>
</evidence>
<dbReference type="PROSITE" id="PS00107">
    <property type="entry name" value="PROTEIN_KINASE_ATP"/>
    <property type="match status" value="1"/>
</dbReference>
<dbReference type="PANTHER" id="PTHR46008:SF20">
    <property type="entry name" value="PROTEIN KINASE DOMAIN-CONTAINING PROTEIN"/>
    <property type="match status" value="1"/>
</dbReference>
<keyword evidence="9 15" id="KW-0067">ATP-binding</keyword>
<dbReference type="Gene3D" id="3.30.200.20">
    <property type="entry name" value="Phosphorylase Kinase, domain 1"/>
    <property type="match status" value="1"/>
</dbReference>
<dbReference type="InterPro" id="IPR008271">
    <property type="entry name" value="Ser/Thr_kinase_AS"/>
</dbReference>
<dbReference type="Pfam" id="PF07714">
    <property type="entry name" value="PK_Tyr_Ser-Thr"/>
    <property type="match status" value="1"/>
</dbReference>
<evidence type="ECO:0000256" key="4">
    <source>
        <dbReference type="ARBA" id="ARBA00022679"/>
    </source>
</evidence>
<reference evidence="20 21" key="1">
    <citation type="submission" date="2019-04" db="EMBL/GenBank/DDBJ databases">
        <title>An improved genome assembly and genetic linkage map for asparagus bean, Vigna unguiculata ssp. sesquipedialis.</title>
        <authorList>
            <person name="Xia Q."/>
            <person name="Zhang R."/>
            <person name="Dong Y."/>
        </authorList>
    </citation>
    <scope>NUCLEOTIDE SEQUENCE [LARGE SCALE GENOMIC DNA]</scope>
    <source>
        <tissue evidence="20">Leaf</tissue>
    </source>
</reference>
<evidence type="ECO:0000313" key="20">
    <source>
        <dbReference type="EMBL" id="QCD92215.1"/>
    </source>
</evidence>
<comment type="catalytic activity">
    <reaction evidence="13">
        <text>L-threonyl-[protein] + ATP = O-phospho-L-threonyl-[protein] + ADP + H(+)</text>
        <dbReference type="Rhea" id="RHEA:46608"/>
        <dbReference type="Rhea" id="RHEA-COMP:11060"/>
        <dbReference type="Rhea" id="RHEA-COMP:11605"/>
        <dbReference type="ChEBI" id="CHEBI:15378"/>
        <dbReference type="ChEBI" id="CHEBI:30013"/>
        <dbReference type="ChEBI" id="CHEBI:30616"/>
        <dbReference type="ChEBI" id="CHEBI:61977"/>
        <dbReference type="ChEBI" id="CHEBI:456216"/>
        <dbReference type="EC" id="2.7.11.1"/>
    </reaction>
</comment>
<dbReference type="SUPFAM" id="SSF56112">
    <property type="entry name" value="Protein kinase-like (PK-like)"/>
    <property type="match status" value="1"/>
</dbReference>
<dbReference type="GO" id="GO:0005886">
    <property type="term" value="C:plasma membrane"/>
    <property type="evidence" value="ECO:0007669"/>
    <property type="project" value="UniProtKB-ARBA"/>
</dbReference>
<feature type="compositionally biased region" description="Basic and acidic residues" evidence="16">
    <location>
        <begin position="890"/>
        <end position="902"/>
    </location>
</feature>
<feature type="compositionally biased region" description="Polar residues" evidence="16">
    <location>
        <begin position="931"/>
        <end position="943"/>
    </location>
</feature>
<dbReference type="InterPro" id="IPR032872">
    <property type="entry name" value="WAK_assoc_C"/>
</dbReference>
<dbReference type="PROSITE" id="PS00108">
    <property type="entry name" value="PROTEIN_KINASE_ST"/>
    <property type="match status" value="1"/>
</dbReference>
<keyword evidence="7 15" id="KW-0547">Nucleotide-binding</keyword>
<keyword evidence="10 17" id="KW-1133">Transmembrane helix</keyword>
<feature type="signal peptide" evidence="18">
    <location>
        <begin position="1"/>
        <end position="20"/>
    </location>
</feature>
<evidence type="ECO:0000256" key="7">
    <source>
        <dbReference type="ARBA" id="ARBA00022741"/>
    </source>
</evidence>
<dbReference type="Gene3D" id="1.10.510.10">
    <property type="entry name" value="Transferase(Phosphotransferase) domain 1"/>
    <property type="match status" value="1"/>
</dbReference>
<organism evidence="20 21">
    <name type="scientific">Vigna unguiculata</name>
    <name type="common">Cowpea</name>
    <dbReference type="NCBI Taxonomy" id="3917"/>
    <lineage>
        <taxon>Eukaryota</taxon>
        <taxon>Viridiplantae</taxon>
        <taxon>Streptophyta</taxon>
        <taxon>Embryophyta</taxon>
        <taxon>Tracheophyta</taxon>
        <taxon>Spermatophyta</taxon>
        <taxon>Magnoliopsida</taxon>
        <taxon>eudicotyledons</taxon>
        <taxon>Gunneridae</taxon>
        <taxon>Pentapetalae</taxon>
        <taxon>rosids</taxon>
        <taxon>fabids</taxon>
        <taxon>Fabales</taxon>
        <taxon>Fabaceae</taxon>
        <taxon>Papilionoideae</taxon>
        <taxon>50 kb inversion clade</taxon>
        <taxon>NPAAA clade</taxon>
        <taxon>indigoferoid/millettioid clade</taxon>
        <taxon>Phaseoleae</taxon>
        <taxon>Vigna</taxon>
    </lineage>
</organism>
<keyword evidence="4" id="KW-0808">Transferase</keyword>
<keyword evidence="11 17" id="KW-0472">Membrane</keyword>